<organism evidence="2 3">
    <name type="scientific">Colletotrichum higginsianum (strain IMI 349063)</name>
    <name type="common">Crucifer anthracnose fungus</name>
    <dbReference type="NCBI Taxonomy" id="759273"/>
    <lineage>
        <taxon>Eukaryota</taxon>
        <taxon>Fungi</taxon>
        <taxon>Dikarya</taxon>
        <taxon>Ascomycota</taxon>
        <taxon>Pezizomycotina</taxon>
        <taxon>Sordariomycetes</taxon>
        <taxon>Hypocreomycetidae</taxon>
        <taxon>Glomerellales</taxon>
        <taxon>Glomerellaceae</taxon>
        <taxon>Colletotrichum</taxon>
        <taxon>Colletotrichum destructivum species complex</taxon>
    </lineage>
</organism>
<dbReference type="Proteomes" id="UP000007174">
    <property type="component" value="Unassembled WGS sequence"/>
</dbReference>
<name>H1VKP6_COLHI</name>
<dbReference type="SUPFAM" id="SSF75712">
    <property type="entry name" value="Rad50 coiled-coil Zn hook"/>
    <property type="match status" value="1"/>
</dbReference>
<feature type="compositionally biased region" description="Polar residues" evidence="1">
    <location>
        <begin position="81"/>
        <end position="99"/>
    </location>
</feature>
<protein>
    <submittedName>
        <fullName evidence="2">Uncharacterized protein</fullName>
    </submittedName>
</protein>
<proteinExistence type="predicted"/>
<accession>H1VKP6</accession>
<dbReference type="VEuPathDB" id="FungiDB:CH63R_07233"/>
<dbReference type="HOGENOM" id="CLU_1916942_0_0_1"/>
<reference evidence="3" key="1">
    <citation type="journal article" date="2012" name="Nat. Genet.">
        <title>Lifestyle transitions in plant pathogenic Colletotrichum fungi deciphered by genome and transcriptome analyses.</title>
        <authorList>
            <person name="O'Connell R.J."/>
            <person name="Thon M.R."/>
            <person name="Hacquard S."/>
            <person name="Amyotte S.G."/>
            <person name="Kleemann J."/>
            <person name="Torres M.F."/>
            <person name="Damm U."/>
            <person name="Buiate E.A."/>
            <person name="Epstein L."/>
            <person name="Alkan N."/>
            <person name="Altmueller J."/>
            <person name="Alvarado-Balderrama L."/>
            <person name="Bauser C.A."/>
            <person name="Becker C."/>
            <person name="Birren B.W."/>
            <person name="Chen Z."/>
            <person name="Choi J."/>
            <person name="Crouch J.A."/>
            <person name="Duvick J.P."/>
            <person name="Farman M.A."/>
            <person name="Gan P."/>
            <person name="Heiman D."/>
            <person name="Henrissat B."/>
            <person name="Howard R.J."/>
            <person name="Kabbage M."/>
            <person name="Koch C."/>
            <person name="Kracher B."/>
            <person name="Kubo Y."/>
            <person name="Law A.D."/>
            <person name="Lebrun M.-H."/>
            <person name="Lee Y.-H."/>
            <person name="Miyara I."/>
            <person name="Moore N."/>
            <person name="Neumann U."/>
            <person name="Nordstroem K."/>
            <person name="Panaccione D.G."/>
            <person name="Panstruga R."/>
            <person name="Place M."/>
            <person name="Proctor R.H."/>
            <person name="Prusky D."/>
            <person name="Rech G."/>
            <person name="Reinhardt R."/>
            <person name="Rollins J.A."/>
            <person name="Rounsley S."/>
            <person name="Schardl C.L."/>
            <person name="Schwartz D.C."/>
            <person name="Shenoy N."/>
            <person name="Shirasu K."/>
            <person name="Sikhakolli U.R."/>
            <person name="Stueber K."/>
            <person name="Sukno S.A."/>
            <person name="Sweigard J.A."/>
            <person name="Takano Y."/>
            <person name="Takahara H."/>
            <person name="Trail F."/>
            <person name="van der Does H.C."/>
            <person name="Voll L.M."/>
            <person name="Will I."/>
            <person name="Young S."/>
            <person name="Zeng Q."/>
            <person name="Zhang J."/>
            <person name="Zhou S."/>
            <person name="Dickman M.B."/>
            <person name="Schulze-Lefert P."/>
            <person name="Ver Loren van Themaat E."/>
            <person name="Ma L.-J."/>
            <person name="Vaillancourt L.J."/>
        </authorList>
    </citation>
    <scope>NUCLEOTIDE SEQUENCE [LARGE SCALE GENOMIC DNA]</scope>
    <source>
        <strain evidence="3">IMI 349063</strain>
    </source>
</reference>
<evidence type="ECO:0000256" key="1">
    <source>
        <dbReference type="SAM" id="MobiDB-lite"/>
    </source>
</evidence>
<feature type="compositionally biased region" description="Basic and acidic residues" evidence="1">
    <location>
        <begin position="39"/>
        <end position="57"/>
    </location>
</feature>
<evidence type="ECO:0000313" key="2">
    <source>
        <dbReference type="EMBL" id="CCF40799.1"/>
    </source>
</evidence>
<dbReference type="AlphaFoldDB" id="H1VKP6"/>
<gene>
    <name evidence="2" type="ORF">CH063_11275</name>
</gene>
<evidence type="ECO:0000313" key="3">
    <source>
        <dbReference type="Proteomes" id="UP000007174"/>
    </source>
</evidence>
<dbReference type="EMBL" id="CACQ02004309">
    <property type="protein sequence ID" value="CCF40799.1"/>
    <property type="molecule type" value="Genomic_DNA"/>
</dbReference>
<sequence>MSQHPEPATALTKGFTNHLRAREQERRRKTWTKCPICGDELRAESRDDVQQHYKDNHAAGQDSNPPPTAQNLSDQIDEDSITSTAATSRPTTVIRSNPIGNAVQRRPWPQYPDPGARKTTNTESTVFFKDTL</sequence>
<feature type="region of interest" description="Disordered" evidence="1">
    <location>
        <begin position="1"/>
        <end position="132"/>
    </location>
</feature>